<feature type="transmembrane region" description="Helical" evidence="1">
    <location>
        <begin position="131"/>
        <end position="150"/>
    </location>
</feature>
<dbReference type="AlphaFoldDB" id="A0A7C9FN52"/>
<name>A0A7C9FN52_OPUST</name>
<reference evidence="2" key="2">
    <citation type="submission" date="2020-07" db="EMBL/GenBank/DDBJ databases">
        <authorList>
            <person name="Vera ALvarez R."/>
            <person name="Arias-Moreno D.M."/>
            <person name="Jimenez-Jacinto V."/>
            <person name="Jimenez-Bremont J.F."/>
            <person name="Swaminathan K."/>
            <person name="Moose S.P."/>
            <person name="Guerrero-Gonzalez M.L."/>
            <person name="Marino-Ramirez L."/>
            <person name="Landsman D."/>
            <person name="Rodriguez-Kessler M."/>
            <person name="Delgado-Sanchez P."/>
        </authorList>
    </citation>
    <scope>NUCLEOTIDE SEQUENCE</scope>
    <source>
        <tissue evidence="2">Cladode</tissue>
    </source>
</reference>
<organism evidence="2">
    <name type="scientific">Opuntia streptacantha</name>
    <name type="common">Prickly pear cactus</name>
    <name type="synonym">Opuntia cardona</name>
    <dbReference type="NCBI Taxonomy" id="393608"/>
    <lineage>
        <taxon>Eukaryota</taxon>
        <taxon>Viridiplantae</taxon>
        <taxon>Streptophyta</taxon>
        <taxon>Embryophyta</taxon>
        <taxon>Tracheophyta</taxon>
        <taxon>Spermatophyta</taxon>
        <taxon>Magnoliopsida</taxon>
        <taxon>eudicotyledons</taxon>
        <taxon>Gunneridae</taxon>
        <taxon>Pentapetalae</taxon>
        <taxon>Caryophyllales</taxon>
        <taxon>Cactineae</taxon>
        <taxon>Cactaceae</taxon>
        <taxon>Opuntioideae</taxon>
        <taxon>Opuntia</taxon>
    </lineage>
</organism>
<evidence type="ECO:0000313" key="2">
    <source>
        <dbReference type="EMBL" id="MBA4678304.1"/>
    </source>
</evidence>
<keyword evidence="1" id="KW-1133">Transmembrane helix</keyword>
<feature type="transmembrane region" description="Helical" evidence="1">
    <location>
        <begin position="14"/>
        <end position="41"/>
    </location>
</feature>
<proteinExistence type="predicted"/>
<dbReference type="EMBL" id="GISG01278963">
    <property type="protein sequence ID" value="MBA4678304.1"/>
    <property type="molecule type" value="Transcribed_RNA"/>
</dbReference>
<sequence length="165" mass="18833">MTTSAPLSLWLQKWISPALIVCNCFCPSLLKLIHLCIRLVLHRKSATQLTRTCCCLVACCVPQCLDTIVDNVVRIYYANVLGSVTLCTITKLEVQTPRMNQVILDHIPCTTPCSSRENWSHHFYKPGARRFYTVFIAFCSFAWTIVSPVHRRSNLSKRNLMMVLL</sequence>
<evidence type="ECO:0000256" key="1">
    <source>
        <dbReference type="SAM" id="Phobius"/>
    </source>
</evidence>
<accession>A0A7C9FN52</accession>
<keyword evidence="1" id="KW-0472">Membrane</keyword>
<keyword evidence="1" id="KW-0812">Transmembrane</keyword>
<reference evidence="2" key="1">
    <citation type="journal article" date="2013" name="J. Plant Res.">
        <title>Effect of fungi and light on seed germination of three Opuntia species from semiarid lands of central Mexico.</title>
        <authorList>
            <person name="Delgado-Sanchez P."/>
            <person name="Jimenez-Bremont J.F."/>
            <person name="Guerrero-Gonzalez Mde L."/>
            <person name="Flores J."/>
        </authorList>
    </citation>
    <scope>NUCLEOTIDE SEQUENCE</scope>
    <source>
        <tissue evidence="2">Cladode</tissue>
    </source>
</reference>
<protein>
    <submittedName>
        <fullName evidence="2">Uncharacterized protein</fullName>
    </submittedName>
</protein>